<comment type="caution">
    <text evidence="2">The sequence shown here is derived from an EMBL/GenBank/DDBJ whole genome shotgun (WGS) entry which is preliminary data.</text>
</comment>
<name>A0AAW6Q417_9BACT</name>
<dbReference type="AlphaFoldDB" id="A0AAW6Q417"/>
<feature type="transmembrane region" description="Helical" evidence="1">
    <location>
        <begin position="7"/>
        <end position="27"/>
    </location>
</feature>
<organism evidence="2 3">
    <name type="scientific">Mesomycoplasma ovipneumoniae</name>
    <dbReference type="NCBI Taxonomy" id="29562"/>
    <lineage>
        <taxon>Bacteria</taxon>
        <taxon>Bacillati</taxon>
        <taxon>Mycoplasmatota</taxon>
        <taxon>Mycoplasmoidales</taxon>
        <taxon>Metamycoplasmataceae</taxon>
        <taxon>Mesomycoplasma</taxon>
    </lineage>
</organism>
<feature type="transmembrane region" description="Helical" evidence="1">
    <location>
        <begin position="33"/>
        <end position="55"/>
    </location>
</feature>
<gene>
    <name evidence="2" type="ORF">P5716_01025</name>
</gene>
<sequence>MKYFYYFYFKIFLAIALILSLVAIWNYTLILGWFFSLFSVASFLLSKHLFFSAITKKAKNKEKTSSFFAFFVYIILILFQAAILIAIFFINKSFQRAAENSFDFLLGPINIISFIFGYTIFPISAIIYFLLSKRNQSAKK</sequence>
<keyword evidence="1" id="KW-0812">Transmembrane</keyword>
<proteinExistence type="predicted"/>
<evidence type="ECO:0000313" key="3">
    <source>
        <dbReference type="Proteomes" id="UP001176114"/>
    </source>
</evidence>
<keyword evidence="1" id="KW-0472">Membrane</keyword>
<protein>
    <submittedName>
        <fullName evidence="2">Uncharacterized protein</fullName>
    </submittedName>
</protein>
<evidence type="ECO:0000256" key="1">
    <source>
        <dbReference type="SAM" id="Phobius"/>
    </source>
</evidence>
<dbReference type="Proteomes" id="UP001176114">
    <property type="component" value="Unassembled WGS sequence"/>
</dbReference>
<dbReference type="RefSeq" id="WP_277446566.1">
    <property type="nucleotide sequence ID" value="NZ_JARPQC010000002.1"/>
</dbReference>
<dbReference type="EMBL" id="JARPQC010000002">
    <property type="protein sequence ID" value="MDF9627558.1"/>
    <property type="molecule type" value="Genomic_DNA"/>
</dbReference>
<evidence type="ECO:0000313" key="2">
    <source>
        <dbReference type="EMBL" id="MDF9627558.1"/>
    </source>
</evidence>
<feature type="transmembrane region" description="Helical" evidence="1">
    <location>
        <begin position="67"/>
        <end position="91"/>
    </location>
</feature>
<accession>A0AAW6Q417</accession>
<reference evidence="2" key="1">
    <citation type="submission" date="2023-03" db="EMBL/GenBank/DDBJ databases">
        <title>Comparative genome analysis of Brazilian Mesomycoplasma ovipneumoniae isolated from healthy and pneumonic sheep.</title>
        <authorList>
            <person name="Gaeta N."/>
            <person name="Timenetsky J."/>
            <person name="Ganda E."/>
            <person name="Gregory L."/>
        </authorList>
    </citation>
    <scope>NUCLEOTIDE SEQUENCE</scope>
    <source>
        <strain evidence="2">USP-SP475</strain>
    </source>
</reference>
<keyword evidence="1" id="KW-1133">Transmembrane helix</keyword>
<feature type="transmembrane region" description="Helical" evidence="1">
    <location>
        <begin position="111"/>
        <end position="131"/>
    </location>
</feature>